<reference evidence="1" key="1">
    <citation type="submission" date="2023-05" db="EMBL/GenBank/DDBJ databases">
        <authorList>
            <consortium name="ELIXIR-Norway"/>
        </authorList>
    </citation>
    <scope>NUCLEOTIDE SEQUENCE</scope>
</reference>
<gene>
    <name evidence="1" type="ORF">MRATA1EN22A_LOCUS21938</name>
</gene>
<evidence type="ECO:0000313" key="2">
    <source>
        <dbReference type="Proteomes" id="UP001162501"/>
    </source>
</evidence>
<organism evidence="1 2">
    <name type="scientific">Rangifer tarandus platyrhynchus</name>
    <name type="common">Svalbard reindeer</name>
    <dbReference type="NCBI Taxonomy" id="3082113"/>
    <lineage>
        <taxon>Eukaryota</taxon>
        <taxon>Metazoa</taxon>
        <taxon>Chordata</taxon>
        <taxon>Craniata</taxon>
        <taxon>Vertebrata</taxon>
        <taxon>Euteleostomi</taxon>
        <taxon>Mammalia</taxon>
        <taxon>Eutheria</taxon>
        <taxon>Laurasiatheria</taxon>
        <taxon>Artiodactyla</taxon>
        <taxon>Ruminantia</taxon>
        <taxon>Pecora</taxon>
        <taxon>Cervidae</taxon>
        <taxon>Odocoileinae</taxon>
        <taxon>Rangifer</taxon>
    </lineage>
</organism>
<reference evidence="1" key="2">
    <citation type="submission" date="2025-03" db="EMBL/GenBank/DDBJ databases">
        <authorList>
            <consortium name="ELIXIR-Norway"/>
            <consortium name="Elixir Norway"/>
        </authorList>
    </citation>
    <scope>NUCLEOTIDE SEQUENCE</scope>
</reference>
<evidence type="ECO:0000313" key="1">
    <source>
        <dbReference type="EMBL" id="CAN0495167.1"/>
    </source>
</evidence>
<accession>A0AC59ZSE9</accession>
<dbReference type="EMBL" id="OX596117">
    <property type="protein sequence ID" value="CAN0495167.1"/>
    <property type="molecule type" value="Genomic_DNA"/>
</dbReference>
<dbReference type="Proteomes" id="UP001162501">
    <property type="component" value="Chromosome 33"/>
</dbReference>
<protein>
    <submittedName>
        <fullName evidence="1">Uncharacterized protein</fullName>
    </submittedName>
</protein>
<proteinExistence type="predicted"/>
<sequence>MARPATPPRCSDSRGGRDCGELRPRVSPAPGAGRLSRVRLKRPGPGGHEGRRSLIGSAVHLNSSAGHTPPGCPGSLRETDAWTRQCSQEGRLLPGEVGERGGLLEWTLVPAESSPGPRPLTVRTHPACSPLHPLTPPALSSACLLSVGQLWSPRPAQASDGGWTGNDWGTCGCRNKAGLLGPEAATAEMTNQPESPNRQFPERHGEKSDTSLSCL</sequence>
<name>A0AC59ZSE9_RANTA</name>